<evidence type="ECO:0000256" key="6">
    <source>
        <dbReference type="ARBA" id="ARBA00023125"/>
    </source>
</evidence>
<dbReference type="InterPro" id="IPR036388">
    <property type="entry name" value="WH-like_DNA-bd_sf"/>
</dbReference>
<dbReference type="SMART" id="SM00862">
    <property type="entry name" value="Trans_reg_C"/>
    <property type="match status" value="1"/>
</dbReference>
<name>A0A239DNU2_9BURK</name>
<dbReference type="InterPro" id="IPR001867">
    <property type="entry name" value="OmpR/PhoB-type_DNA-bd"/>
</dbReference>
<feature type="domain" description="OmpR/PhoB-type" evidence="11">
    <location>
        <begin position="130"/>
        <end position="229"/>
    </location>
</feature>
<dbReference type="InterPro" id="IPR016032">
    <property type="entry name" value="Sig_transdc_resp-reg_C-effctor"/>
</dbReference>
<comment type="subcellular location">
    <subcellularLocation>
        <location evidence="1">Cytoplasm</location>
    </subcellularLocation>
</comment>
<dbReference type="PROSITE" id="PS51755">
    <property type="entry name" value="OMPR_PHOB"/>
    <property type="match status" value="1"/>
</dbReference>
<dbReference type="SUPFAM" id="SSF52172">
    <property type="entry name" value="CheY-like"/>
    <property type="match status" value="1"/>
</dbReference>
<dbReference type="GO" id="GO:0045893">
    <property type="term" value="P:positive regulation of DNA-templated transcription"/>
    <property type="evidence" value="ECO:0007669"/>
    <property type="project" value="UniProtKB-ARBA"/>
</dbReference>
<evidence type="ECO:0000256" key="4">
    <source>
        <dbReference type="ARBA" id="ARBA00023012"/>
    </source>
</evidence>
<evidence type="ECO:0000256" key="9">
    <source>
        <dbReference type="PROSITE-ProRule" id="PRU01091"/>
    </source>
</evidence>
<evidence type="ECO:0000256" key="2">
    <source>
        <dbReference type="ARBA" id="ARBA00022490"/>
    </source>
</evidence>
<dbReference type="PANTHER" id="PTHR48111">
    <property type="entry name" value="REGULATOR OF RPOS"/>
    <property type="match status" value="1"/>
</dbReference>
<dbReference type="GO" id="GO:0042802">
    <property type="term" value="F:identical protein binding"/>
    <property type="evidence" value="ECO:0007669"/>
    <property type="project" value="UniProtKB-ARBA"/>
</dbReference>
<dbReference type="CDD" id="cd17620">
    <property type="entry name" value="REC_OmpR_KdpE-like"/>
    <property type="match status" value="1"/>
</dbReference>
<dbReference type="Proteomes" id="UP000198284">
    <property type="component" value="Unassembled WGS sequence"/>
</dbReference>
<dbReference type="Gene3D" id="6.10.250.690">
    <property type="match status" value="1"/>
</dbReference>
<keyword evidence="5" id="KW-0805">Transcription regulation</keyword>
<gene>
    <name evidence="12" type="ORF">SAMN06265795_102294</name>
</gene>
<protein>
    <submittedName>
        <fullName evidence="12">Two-component system, OmpR family, KDP operon response regulator KdpE</fullName>
    </submittedName>
</protein>
<sequence length="231" mass="25708">MTESAKVAVVVEDEPQIRRFVKLSLAEEGWQVHEAETLRRGLAETSARKPDLIVLDLGLPDGDGIDFISDIRSRSTVPIIVLSARTMETEKVRALDAGADDYLTKPFGVEELLARVRSMLRRQQYANQPSTLVSFGDVTIDTQTRLVKKAGQVVKLSPTEYRLLAALIANAGKVATTQHLLRAVWGPAQAENAHYLRIYMSHLRQKLEEDPTQSQYLLTETGVGYRLLLPG</sequence>
<dbReference type="EMBL" id="FZOT01000002">
    <property type="protein sequence ID" value="SNS34150.1"/>
    <property type="molecule type" value="Genomic_DNA"/>
</dbReference>
<keyword evidence="13" id="KW-1185">Reference proteome</keyword>
<dbReference type="GO" id="GO:0000987">
    <property type="term" value="F:cis-regulatory region sequence-specific DNA binding"/>
    <property type="evidence" value="ECO:0007669"/>
    <property type="project" value="UniProtKB-ARBA"/>
</dbReference>
<keyword evidence="2" id="KW-0963">Cytoplasm</keyword>
<evidence type="ECO:0000259" key="11">
    <source>
        <dbReference type="PROSITE" id="PS51755"/>
    </source>
</evidence>
<dbReference type="CDD" id="cd00383">
    <property type="entry name" value="trans_reg_C"/>
    <property type="match status" value="1"/>
</dbReference>
<dbReference type="Pfam" id="PF00486">
    <property type="entry name" value="Trans_reg_C"/>
    <property type="match status" value="1"/>
</dbReference>
<evidence type="ECO:0000256" key="1">
    <source>
        <dbReference type="ARBA" id="ARBA00004496"/>
    </source>
</evidence>
<dbReference type="FunFam" id="3.40.50.2300:FF:000021">
    <property type="entry name" value="Two-component system response regulator KdpE"/>
    <property type="match status" value="1"/>
</dbReference>
<evidence type="ECO:0000313" key="12">
    <source>
        <dbReference type="EMBL" id="SNS34150.1"/>
    </source>
</evidence>
<evidence type="ECO:0000256" key="5">
    <source>
        <dbReference type="ARBA" id="ARBA00023015"/>
    </source>
</evidence>
<reference evidence="12 13" key="1">
    <citation type="submission" date="2017-06" db="EMBL/GenBank/DDBJ databases">
        <authorList>
            <person name="Kim H.J."/>
            <person name="Triplett B.A."/>
        </authorList>
    </citation>
    <scope>NUCLEOTIDE SEQUENCE [LARGE SCALE GENOMIC DNA]</scope>
    <source>
        <strain evidence="12 13">U15</strain>
    </source>
</reference>
<dbReference type="GO" id="GO:0032993">
    <property type="term" value="C:protein-DNA complex"/>
    <property type="evidence" value="ECO:0007669"/>
    <property type="project" value="TreeGrafter"/>
</dbReference>
<evidence type="ECO:0000256" key="3">
    <source>
        <dbReference type="ARBA" id="ARBA00022553"/>
    </source>
</evidence>
<evidence type="ECO:0000256" key="8">
    <source>
        <dbReference type="PROSITE-ProRule" id="PRU00169"/>
    </source>
</evidence>
<dbReference type="PROSITE" id="PS50110">
    <property type="entry name" value="RESPONSE_REGULATORY"/>
    <property type="match status" value="1"/>
</dbReference>
<keyword evidence="6 9" id="KW-0238">DNA-binding</keyword>
<feature type="modified residue" description="4-aspartylphosphate" evidence="8">
    <location>
        <position position="56"/>
    </location>
</feature>
<dbReference type="SMART" id="SM00448">
    <property type="entry name" value="REC"/>
    <property type="match status" value="1"/>
</dbReference>
<proteinExistence type="predicted"/>
<keyword evidence="7" id="KW-0804">Transcription</keyword>
<feature type="DNA-binding region" description="OmpR/PhoB-type" evidence="9">
    <location>
        <begin position="130"/>
        <end position="229"/>
    </location>
</feature>
<dbReference type="AlphaFoldDB" id="A0A239DNU2"/>
<dbReference type="InterPro" id="IPR039420">
    <property type="entry name" value="WalR-like"/>
</dbReference>
<dbReference type="Gene3D" id="1.10.10.10">
    <property type="entry name" value="Winged helix-like DNA-binding domain superfamily/Winged helix DNA-binding domain"/>
    <property type="match status" value="1"/>
</dbReference>
<evidence type="ECO:0000313" key="13">
    <source>
        <dbReference type="Proteomes" id="UP000198284"/>
    </source>
</evidence>
<keyword evidence="4" id="KW-0902">Two-component regulatory system</keyword>
<evidence type="ECO:0000256" key="7">
    <source>
        <dbReference type="ARBA" id="ARBA00023163"/>
    </source>
</evidence>
<dbReference type="OrthoDB" id="9802426at2"/>
<feature type="domain" description="Response regulatory" evidence="10">
    <location>
        <begin position="7"/>
        <end position="120"/>
    </location>
</feature>
<organism evidence="12 13">
    <name type="scientific">Noviherbaspirillum humi</name>
    <dbReference type="NCBI Taxonomy" id="1688639"/>
    <lineage>
        <taxon>Bacteria</taxon>
        <taxon>Pseudomonadati</taxon>
        <taxon>Pseudomonadota</taxon>
        <taxon>Betaproteobacteria</taxon>
        <taxon>Burkholderiales</taxon>
        <taxon>Oxalobacteraceae</taxon>
        <taxon>Noviherbaspirillum</taxon>
    </lineage>
</organism>
<evidence type="ECO:0000259" key="10">
    <source>
        <dbReference type="PROSITE" id="PS50110"/>
    </source>
</evidence>
<dbReference type="RefSeq" id="WP_089398151.1">
    <property type="nucleotide sequence ID" value="NZ_FZOT01000002.1"/>
</dbReference>
<dbReference type="PANTHER" id="PTHR48111:SF50">
    <property type="entry name" value="KDP OPERON TRANSCRIPTIONAL REGULATORY PROTEIN KDPE"/>
    <property type="match status" value="1"/>
</dbReference>
<dbReference type="Pfam" id="PF00072">
    <property type="entry name" value="Response_reg"/>
    <property type="match status" value="1"/>
</dbReference>
<keyword evidence="3 8" id="KW-0597">Phosphoprotein</keyword>
<dbReference type="GO" id="GO:0005829">
    <property type="term" value="C:cytosol"/>
    <property type="evidence" value="ECO:0007669"/>
    <property type="project" value="TreeGrafter"/>
</dbReference>
<accession>A0A239DNU2</accession>
<dbReference type="InterPro" id="IPR001789">
    <property type="entry name" value="Sig_transdc_resp-reg_receiver"/>
</dbReference>
<dbReference type="Gene3D" id="3.40.50.2300">
    <property type="match status" value="1"/>
</dbReference>
<dbReference type="SUPFAM" id="SSF46894">
    <property type="entry name" value="C-terminal effector domain of the bipartite response regulators"/>
    <property type="match status" value="1"/>
</dbReference>
<dbReference type="InterPro" id="IPR011006">
    <property type="entry name" value="CheY-like_superfamily"/>
</dbReference>
<dbReference type="GO" id="GO:0000156">
    <property type="term" value="F:phosphorelay response regulator activity"/>
    <property type="evidence" value="ECO:0007669"/>
    <property type="project" value="TreeGrafter"/>
</dbReference>